<keyword evidence="1" id="KW-0540">Nuclease</keyword>
<dbReference type="Gene3D" id="3.40.50.1010">
    <property type="entry name" value="5'-nuclease"/>
    <property type="match status" value="2"/>
</dbReference>
<dbReference type="InterPro" id="IPR006086">
    <property type="entry name" value="XPG-I_dom"/>
</dbReference>
<dbReference type="AlphaFoldDB" id="A0A401H149"/>
<dbReference type="SMART" id="SM00485">
    <property type="entry name" value="XPGN"/>
    <property type="match status" value="1"/>
</dbReference>
<sequence>MGIQHLWTLVKPAREQTTIRALSLKDGFEEKYGSGPRLYCIGVDASIWLHALQHKFAVSHAQSGENPELRTMLFRLLQYLKSPVHLIFVLDGPERPDLKRGTKVIKAGHWMVESMKLFVHAVRFDWHMAPGEAEAELACMNQTGIIDAILTEDSDVLLFGARVVIRNPKFKAGEEDPPIAMYRMSAIFSNPEIGLKTRGGLILYGLLCGNDYDEPGLLGCGSSIAVGLARYGLGQAHFLRSWRDELVFYLQMDPSGYLGQRHKKLADNVPCNFPDPTVVRALAYPVVSVGFYGPYGAARFCRDSNIDVSHLAELCTRYFTWGLSEEGVLQKFHSVLWPGLAIRLFLERAMSVNSEGVQFAPSAEQCWVKPKKTITTQPEAHNRGGVPCLRVKVKTALFVGWAKTGLRKAIEHGGVKANPDAKVPATLLVWIPRCIVMPRETSAAAVSAGHEVPRTLTDYPPAKSGPSRSGGEASSEDWMIQCKGVVDLTGLSEEEDGL</sequence>
<dbReference type="RefSeq" id="XP_027619036.1">
    <property type="nucleotide sequence ID" value="XM_027763235.1"/>
</dbReference>
<accession>A0A401H149</accession>
<dbReference type="InterPro" id="IPR029060">
    <property type="entry name" value="PIN-like_dom_sf"/>
</dbReference>
<dbReference type="PRINTS" id="PR00853">
    <property type="entry name" value="XPGRADSUPER"/>
</dbReference>
<feature type="region of interest" description="Disordered" evidence="3">
    <location>
        <begin position="454"/>
        <end position="478"/>
    </location>
</feature>
<dbReference type="GO" id="GO:0017108">
    <property type="term" value="F:5'-flap endonuclease activity"/>
    <property type="evidence" value="ECO:0007669"/>
    <property type="project" value="TreeGrafter"/>
</dbReference>
<dbReference type="STRING" id="139825.A0A401H149"/>
<evidence type="ECO:0000313" key="6">
    <source>
        <dbReference type="EMBL" id="GBE88123.1"/>
    </source>
</evidence>
<dbReference type="SUPFAM" id="SSF47807">
    <property type="entry name" value="5' to 3' exonuclease, C-terminal subdomain"/>
    <property type="match status" value="1"/>
</dbReference>
<gene>
    <name evidence="6" type="ORF">SCP_1203530</name>
</gene>
<dbReference type="PANTHER" id="PTHR11081:SF75">
    <property type="entry name" value="ENDONUCLEASE, PUTATIVE (AFU_ORTHOLOGUE AFUA_3G13260)-RELATED"/>
    <property type="match status" value="1"/>
</dbReference>
<dbReference type="InParanoid" id="A0A401H149"/>
<evidence type="ECO:0000313" key="7">
    <source>
        <dbReference type="Proteomes" id="UP000287166"/>
    </source>
</evidence>
<dbReference type="SUPFAM" id="SSF88723">
    <property type="entry name" value="PIN domain-like"/>
    <property type="match status" value="1"/>
</dbReference>
<keyword evidence="2" id="KW-0378">Hydrolase</keyword>
<keyword evidence="7" id="KW-1185">Reference proteome</keyword>
<dbReference type="GeneID" id="38785040"/>
<dbReference type="GO" id="GO:0006281">
    <property type="term" value="P:DNA repair"/>
    <property type="evidence" value="ECO:0007669"/>
    <property type="project" value="UniProtKB-ARBA"/>
</dbReference>
<keyword evidence="6" id="KW-0255">Endonuclease</keyword>
<name>A0A401H149_9APHY</name>
<dbReference type="Pfam" id="PF00752">
    <property type="entry name" value="XPG_N"/>
    <property type="match status" value="1"/>
</dbReference>
<evidence type="ECO:0000256" key="3">
    <source>
        <dbReference type="SAM" id="MobiDB-lite"/>
    </source>
</evidence>
<dbReference type="PANTHER" id="PTHR11081">
    <property type="entry name" value="FLAP ENDONUCLEASE FAMILY MEMBER"/>
    <property type="match status" value="1"/>
</dbReference>
<evidence type="ECO:0000259" key="4">
    <source>
        <dbReference type="SMART" id="SM00484"/>
    </source>
</evidence>
<organism evidence="6 7">
    <name type="scientific">Sparassis crispa</name>
    <dbReference type="NCBI Taxonomy" id="139825"/>
    <lineage>
        <taxon>Eukaryota</taxon>
        <taxon>Fungi</taxon>
        <taxon>Dikarya</taxon>
        <taxon>Basidiomycota</taxon>
        <taxon>Agaricomycotina</taxon>
        <taxon>Agaricomycetes</taxon>
        <taxon>Polyporales</taxon>
        <taxon>Sparassidaceae</taxon>
        <taxon>Sparassis</taxon>
    </lineage>
</organism>
<dbReference type="CDD" id="cd09870">
    <property type="entry name" value="PIN_YEN1"/>
    <property type="match status" value="1"/>
</dbReference>
<protein>
    <submittedName>
        <fullName evidence="6">Flap endonuclease GEN 1</fullName>
    </submittedName>
</protein>
<reference evidence="6 7" key="1">
    <citation type="journal article" date="2018" name="Sci. Rep.">
        <title>Genome sequence of the cauliflower mushroom Sparassis crispa (Hanabiratake) and its association with beneficial usage.</title>
        <authorList>
            <person name="Kiyama R."/>
            <person name="Furutani Y."/>
            <person name="Kawaguchi K."/>
            <person name="Nakanishi T."/>
        </authorList>
    </citation>
    <scope>NUCLEOTIDE SEQUENCE [LARGE SCALE GENOMIC DNA]</scope>
</reference>
<dbReference type="Pfam" id="PF00867">
    <property type="entry name" value="XPG_I"/>
    <property type="match status" value="1"/>
</dbReference>
<dbReference type="InterPro" id="IPR006084">
    <property type="entry name" value="XPG/Rad2"/>
</dbReference>
<dbReference type="Proteomes" id="UP000287166">
    <property type="component" value="Unassembled WGS sequence"/>
</dbReference>
<proteinExistence type="predicted"/>
<evidence type="ECO:0000256" key="1">
    <source>
        <dbReference type="ARBA" id="ARBA00022722"/>
    </source>
</evidence>
<evidence type="ECO:0000256" key="2">
    <source>
        <dbReference type="ARBA" id="ARBA00022801"/>
    </source>
</evidence>
<dbReference type="EMBL" id="BFAD01000012">
    <property type="protein sequence ID" value="GBE88123.1"/>
    <property type="molecule type" value="Genomic_DNA"/>
</dbReference>
<dbReference type="InterPro" id="IPR036279">
    <property type="entry name" value="5-3_exonuclease_C_sf"/>
</dbReference>
<dbReference type="OrthoDB" id="2959108at2759"/>
<feature type="domain" description="XPG N-terminal" evidence="5">
    <location>
        <begin position="1"/>
        <end position="109"/>
    </location>
</feature>
<feature type="domain" description="XPG-I" evidence="4">
    <location>
        <begin position="125"/>
        <end position="187"/>
    </location>
</feature>
<comment type="caution">
    <text evidence="6">The sequence shown here is derived from an EMBL/GenBank/DDBJ whole genome shotgun (WGS) entry which is preliminary data.</text>
</comment>
<dbReference type="InterPro" id="IPR006085">
    <property type="entry name" value="XPG_DNA_repair_N"/>
</dbReference>
<evidence type="ECO:0000259" key="5">
    <source>
        <dbReference type="SMART" id="SM00485"/>
    </source>
</evidence>
<dbReference type="SMART" id="SM00484">
    <property type="entry name" value="XPGI"/>
    <property type="match status" value="1"/>
</dbReference>